<evidence type="ECO:0000256" key="10">
    <source>
        <dbReference type="ARBA" id="ARBA00031623"/>
    </source>
</evidence>
<dbReference type="Pfam" id="PF01180">
    <property type="entry name" value="DHO_dh"/>
    <property type="match status" value="1"/>
</dbReference>
<dbReference type="Proteomes" id="UP001174909">
    <property type="component" value="Unassembled WGS sequence"/>
</dbReference>
<dbReference type="PANTHER" id="PTHR48109">
    <property type="entry name" value="DIHYDROOROTATE DEHYDROGENASE (QUINONE), MITOCHONDRIAL-RELATED"/>
    <property type="match status" value="1"/>
</dbReference>
<keyword evidence="13" id="KW-1185">Reference proteome</keyword>
<reference evidence="12" key="1">
    <citation type="submission" date="2023-03" db="EMBL/GenBank/DDBJ databases">
        <authorList>
            <person name="Steffen K."/>
            <person name="Cardenas P."/>
        </authorList>
    </citation>
    <scope>NUCLEOTIDE SEQUENCE</scope>
</reference>
<comment type="pathway">
    <text evidence="3">Pyrimidine metabolism; UMP biosynthesis via de novo pathway.</text>
</comment>
<dbReference type="EMBL" id="CASHTH010003003">
    <property type="protein sequence ID" value="CAI8038634.1"/>
    <property type="molecule type" value="Genomic_DNA"/>
</dbReference>
<dbReference type="InterPro" id="IPR033888">
    <property type="entry name" value="DHOD_1B"/>
</dbReference>
<gene>
    <name evidence="12" type="ORF">GBAR_LOCUS21540</name>
</gene>
<evidence type="ECO:0000256" key="2">
    <source>
        <dbReference type="ARBA" id="ARBA00004496"/>
    </source>
</evidence>
<dbReference type="PROSITE" id="PS00912">
    <property type="entry name" value="DHODEHASE_2"/>
    <property type="match status" value="1"/>
</dbReference>
<evidence type="ECO:0000256" key="3">
    <source>
        <dbReference type="ARBA" id="ARBA00004725"/>
    </source>
</evidence>
<comment type="similarity">
    <text evidence="4">Belongs to the dihydroorotate dehydrogenase family. Type 1 subfamily.</text>
</comment>
<evidence type="ECO:0000256" key="8">
    <source>
        <dbReference type="ARBA" id="ARBA00022975"/>
    </source>
</evidence>
<dbReference type="GO" id="GO:0006222">
    <property type="term" value="P:UMP biosynthetic process"/>
    <property type="evidence" value="ECO:0007669"/>
    <property type="project" value="InterPro"/>
</dbReference>
<evidence type="ECO:0000256" key="9">
    <source>
        <dbReference type="ARBA" id="ARBA00023002"/>
    </source>
</evidence>
<evidence type="ECO:0000313" key="13">
    <source>
        <dbReference type="Proteomes" id="UP001174909"/>
    </source>
</evidence>
<keyword evidence="9" id="KW-0560">Oxidoreductase</keyword>
<accession>A0AA35WZI8</accession>
<dbReference type="GO" id="GO:0006207">
    <property type="term" value="P:'de novo' pyrimidine nucleobase biosynthetic process"/>
    <property type="evidence" value="ECO:0007669"/>
    <property type="project" value="InterPro"/>
</dbReference>
<dbReference type="PROSITE" id="PS00911">
    <property type="entry name" value="DHODEHASE_1"/>
    <property type="match status" value="1"/>
</dbReference>
<dbReference type="PANTHER" id="PTHR48109:SF1">
    <property type="entry name" value="DIHYDROOROTATE DEHYDROGENASE (FUMARATE)"/>
    <property type="match status" value="1"/>
</dbReference>
<keyword evidence="7" id="KW-0288">FMN</keyword>
<comment type="cofactor">
    <cofactor evidence="1">
        <name>FMN</name>
        <dbReference type="ChEBI" id="CHEBI:58210"/>
    </cofactor>
</comment>
<keyword evidence="5" id="KW-0963">Cytoplasm</keyword>
<protein>
    <recommendedName>
        <fullName evidence="10">Dihydroorotate oxidase</fullName>
    </recommendedName>
</protein>
<feature type="domain" description="Dihydroorotate dehydrogenase catalytic" evidence="11">
    <location>
        <begin position="22"/>
        <end position="309"/>
    </location>
</feature>
<evidence type="ECO:0000256" key="5">
    <source>
        <dbReference type="ARBA" id="ARBA00022490"/>
    </source>
</evidence>
<dbReference type="GO" id="GO:0005737">
    <property type="term" value="C:cytoplasm"/>
    <property type="evidence" value="ECO:0007669"/>
    <property type="project" value="UniProtKB-SubCell"/>
</dbReference>
<dbReference type="InterPro" id="IPR005720">
    <property type="entry name" value="Dihydroorotate_DH_cat"/>
</dbReference>
<evidence type="ECO:0000256" key="7">
    <source>
        <dbReference type="ARBA" id="ARBA00022643"/>
    </source>
</evidence>
<dbReference type="CDD" id="cd04740">
    <property type="entry name" value="DHOD_1B_like"/>
    <property type="match status" value="1"/>
</dbReference>
<evidence type="ECO:0000256" key="6">
    <source>
        <dbReference type="ARBA" id="ARBA00022630"/>
    </source>
</evidence>
<comment type="caution">
    <text evidence="12">The sequence shown here is derived from an EMBL/GenBank/DDBJ whole genome shotgun (WGS) entry which is preliminary data.</text>
</comment>
<evidence type="ECO:0000256" key="4">
    <source>
        <dbReference type="ARBA" id="ARBA00008008"/>
    </source>
</evidence>
<dbReference type="InterPro" id="IPR013785">
    <property type="entry name" value="Aldolase_TIM"/>
</dbReference>
<evidence type="ECO:0000313" key="12">
    <source>
        <dbReference type="EMBL" id="CAI8038634.1"/>
    </source>
</evidence>
<evidence type="ECO:0000259" key="11">
    <source>
        <dbReference type="Pfam" id="PF01180"/>
    </source>
</evidence>
<proteinExistence type="inferred from homology"/>
<dbReference type="Gene3D" id="3.20.20.70">
    <property type="entry name" value="Aldolase class I"/>
    <property type="match status" value="1"/>
</dbReference>
<dbReference type="NCBIfam" id="NF005574">
    <property type="entry name" value="PRK07259.1"/>
    <property type="match status" value="1"/>
</dbReference>
<dbReference type="InterPro" id="IPR001295">
    <property type="entry name" value="Dihydroorotate_DH_CS"/>
</dbReference>
<dbReference type="GO" id="GO:0004152">
    <property type="term" value="F:dihydroorotate dehydrogenase activity"/>
    <property type="evidence" value="ECO:0007669"/>
    <property type="project" value="InterPro"/>
</dbReference>
<sequence>MPEEAWDTMDLSVNLAPGRPEGLALGNPVMIASGTFGYDGYGRGFAAEAPLASLGAVLPKTFTRHARTGNPEPRWFPLSFREALEVGETTLLNSVGLTNPGIETAMADLAPRWADSEVNFVMSMAGDSAEQWEEMASFTRGVIGFSAIELNLSCPNVDDGAMFSHHPLLTEAAISGVRRQTDLPIWAKLSPNVPDITEIACAAVESGADALTISNTVPAMHVDVETGRAVLGTGYGGLSGPALRPIAVALVHKAAQAVDVPIIGVGGIMTGRHAAEFLMAGATAVQVGSANLADLNAPFRILTELEELLTRWEVNTVDQIIGTARWDEPGALPG</sequence>
<keyword evidence="8" id="KW-0665">Pyrimidine biosynthesis</keyword>
<dbReference type="PIRSF" id="PIRSF000164">
    <property type="entry name" value="DHO_oxidase"/>
    <property type="match status" value="1"/>
</dbReference>
<dbReference type="AlphaFoldDB" id="A0AA35WZI8"/>
<keyword evidence="6" id="KW-0285">Flavoprotein</keyword>
<comment type="subcellular location">
    <subcellularLocation>
        <location evidence="2">Cytoplasm</location>
    </subcellularLocation>
</comment>
<name>A0AA35WZI8_GEOBA</name>
<organism evidence="12 13">
    <name type="scientific">Geodia barretti</name>
    <name type="common">Barrett's horny sponge</name>
    <dbReference type="NCBI Taxonomy" id="519541"/>
    <lineage>
        <taxon>Eukaryota</taxon>
        <taxon>Metazoa</taxon>
        <taxon>Porifera</taxon>
        <taxon>Demospongiae</taxon>
        <taxon>Heteroscleromorpha</taxon>
        <taxon>Tetractinellida</taxon>
        <taxon>Astrophorina</taxon>
        <taxon>Geodiidae</taxon>
        <taxon>Geodia</taxon>
    </lineage>
</organism>
<dbReference type="InterPro" id="IPR024920">
    <property type="entry name" value="Dihydroorotate_DH_1"/>
</dbReference>
<evidence type="ECO:0000256" key="1">
    <source>
        <dbReference type="ARBA" id="ARBA00001917"/>
    </source>
</evidence>
<dbReference type="HAMAP" id="MF_00224">
    <property type="entry name" value="DHO_dh_type1"/>
    <property type="match status" value="1"/>
</dbReference>
<dbReference type="SUPFAM" id="SSF51395">
    <property type="entry name" value="FMN-linked oxidoreductases"/>
    <property type="match status" value="1"/>
</dbReference>
<dbReference type="InterPro" id="IPR050074">
    <property type="entry name" value="DHO_dehydrogenase"/>
</dbReference>
<dbReference type="InterPro" id="IPR012135">
    <property type="entry name" value="Dihydroorotate_DH_1_2"/>
</dbReference>